<dbReference type="PANTHER" id="PTHR44196">
    <property type="entry name" value="DEHYDROGENASE/REDUCTASE SDR FAMILY MEMBER 7B"/>
    <property type="match status" value="1"/>
</dbReference>
<organism evidence="4 5">
    <name type="scientific">Gehongia tenuis</name>
    <dbReference type="NCBI Taxonomy" id="2763655"/>
    <lineage>
        <taxon>Bacteria</taxon>
        <taxon>Bacillati</taxon>
        <taxon>Bacillota</taxon>
        <taxon>Clostridia</taxon>
        <taxon>Christensenellales</taxon>
        <taxon>Christensenellaceae</taxon>
        <taxon>Gehongia</taxon>
    </lineage>
</organism>
<name>A0A926D4F2_9FIRM</name>
<dbReference type="RefSeq" id="WP_249315231.1">
    <property type="nucleotide sequence ID" value="NZ_JACRSR010000001.1"/>
</dbReference>
<sequence>MKALITGASSGIGRDMARILSAKGYELWLAARRTDRLEELRETLPHPAHVLGVDLSRAEACQELHSRLKEVRLDLVINNAGFGLFGAFAEADLERELAMIDTNIRAVHILTKLFLRDFKARNQGAILNVSSSAGFFAGPLLSTYYATKSYVLRLTEAIHEELRRDGSAVYIGAFCPGPVRTEFDDVANVRFSVKGLTSERAARLAIEGMEKGKMLIMPGSLMKLARFGGRFAPEQLMLRLSYHMQNRKNG</sequence>
<dbReference type="InterPro" id="IPR036291">
    <property type="entry name" value="NAD(P)-bd_dom_sf"/>
</dbReference>
<dbReference type="PANTHER" id="PTHR44196:SF2">
    <property type="entry name" value="SHORT-CHAIN DEHYDROGENASE-RELATED"/>
    <property type="match status" value="1"/>
</dbReference>
<dbReference type="GO" id="GO:0016491">
    <property type="term" value="F:oxidoreductase activity"/>
    <property type="evidence" value="ECO:0007669"/>
    <property type="project" value="UniProtKB-KW"/>
</dbReference>
<proteinExistence type="inferred from homology"/>
<keyword evidence="5" id="KW-1185">Reference proteome</keyword>
<dbReference type="GO" id="GO:0016020">
    <property type="term" value="C:membrane"/>
    <property type="evidence" value="ECO:0007669"/>
    <property type="project" value="TreeGrafter"/>
</dbReference>
<evidence type="ECO:0000256" key="2">
    <source>
        <dbReference type="ARBA" id="ARBA00023002"/>
    </source>
</evidence>
<dbReference type="EMBL" id="JACRSR010000001">
    <property type="protein sequence ID" value="MBC8531147.1"/>
    <property type="molecule type" value="Genomic_DNA"/>
</dbReference>
<comment type="caution">
    <text evidence="4">The sequence shown here is derived from an EMBL/GenBank/DDBJ whole genome shotgun (WGS) entry which is preliminary data.</text>
</comment>
<evidence type="ECO:0000313" key="4">
    <source>
        <dbReference type="EMBL" id="MBC8531147.1"/>
    </source>
</evidence>
<evidence type="ECO:0000313" key="5">
    <source>
        <dbReference type="Proteomes" id="UP000623172"/>
    </source>
</evidence>
<dbReference type="Pfam" id="PF00106">
    <property type="entry name" value="adh_short"/>
    <property type="match status" value="1"/>
</dbReference>
<comment type="similarity">
    <text evidence="1 3">Belongs to the short-chain dehydrogenases/reductases (SDR) family.</text>
</comment>
<dbReference type="PRINTS" id="PR00081">
    <property type="entry name" value="GDHRDH"/>
</dbReference>
<dbReference type="Gene3D" id="3.40.50.720">
    <property type="entry name" value="NAD(P)-binding Rossmann-like Domain"/>
    <property type="match status" value="1"/>
</dbReference>
<reference evidence="4" key="1">
    <citation type="submission" date="2020-08" db="EMBL/GenBank/DDBJ databases">
        <title>Genome public.</title>
        <authorList>
            <person name="Liu C."/>
            <person name="Sun Q."/>
        </authorList>
    </citation>
    <scope>NUCLEOTIDE SEQUENCE</scope>
    <source>
        <strain evidence="4">NSJ-53</strain>
    </source>
</reference>
<dbReference type="Proteomes" id="UP000623172">
    <property type="component" value="Unassembled WGS sequence"/>
</dbReference>
<dbReference type="AlphaFoldDB" id="A0A926D4F2"/>
<dbReference type="PRINTS" id="PR00080">
    <property type="entry name" value="SDRFAMILY"/>
</dbReference>
<gene>
    <name evidence="4" type="ORF">H8696_04710</name>
</gene>
<keyword evidence="2" id="KW-0560">Oxidoreductase</keyword>
<dbReference type="SUPFAM" id="SSF51735">
    <property type="entry name" value="NAD(P)-binding Rossmann-fold domains"/>
    <property type="match status" value="1"/>
</dbReference>
<evidence type="ECO:0000256" key="1">
    <source>
        <dbReference type="ARBA" id="ARBA00006484"/>
    </source>
</evidence>
<dbReference type="PIRSF" id="PIRSF000126">
    <property type="entry name" value="11-beta-HSD1"/>
    <property type="match status" value="1"/>
</dbReference>
<evidence type="ECO:0000256" key="3">
    <source>
        <dbReference type="RuleBase" id="RU000363"/>
    </source>
</evidence>
<protein>
    <submittedName>
        <fullName evidence="4">SDR family oxidoreductase</fullName>
    </submittedName>
</protein>
<accession>A0A926D4F2</accession>
<dbReference type="InterPro" id="IPR002347">
    <property type="entry name" value="SDR_fam"/>
</dbReference>